<evidence type="ECO:0000313" key="19">
    <source>
        <dbReference type="Proteomes" id="UP000002280"/>
    </source>
</evidence>
<dbReference type="EC" id="2.5.1.18" evidence="5"/>
<dbReference type="InterPro" id="IPR040162">
    <property type="entry name" value="MGST1-like"/>
</dbReference>
<dbReference type="Bgee" id="ENSMODG00000017898">
    <property type="expression patterns" value="Expressed in liver and 17 other cell types or tissues"/>
</dbReference>
<name>F7FGG8_MONDO</name>
<gene>
    <name evidence="18" type="primary">MGST1</name>
</gene>
<keyword evidence="11" id="KW-0007">Acetylation</keyword>
<evidence type="ECO:0000256" key="13">
    <source>
        <dbReference type="ARBA" id="ARBA00023136"/>
    </source>
</evidence>
<keyword evidence="12" id="KW-0496">Mitochondrion</keyword>
<keyword evidence="8" id="KW-1000">Mitochondrion outer membrane</keyword>
<evidence type="ECO:0000256" key="2">
    <source>
        <dbReference type="ARBA" id="ARBA00004294"/>
    </source>
</evidence>
<dbReference type="RefSeq" id="XP_001363725.1">
    <property type="nucleotide sequence ID" value="XM_001363688.3"/>
</dbReference>
<comment type="function">
    <text evidence="1">Conjugation of reduced glutathione to a wide number of exogenous and endogenous hydrophobic electrophiles.</text>
</comment>
<dbReference type="FunFam" id="1.20.120.550:FF:000002">
    <property type="entry name" value="Microsomal glutathione S-transferase 1"/>
    <property type="match status" value="1"/>
</dbReference>
<evidence type="ECO:0000256" key="10">
    <source>
        <dbReference type="ARBA" id="ARBA00022989"/>
    </source>
</evidence>
<dbReference type="HOGENOM" id="CLU_105467_1_0_1"/>
<keyword evidence="13 17" id="KW-0472">Membrane</keyword>
<reference evidence="18" key="3">
    <citation type="submission" date="2025-09" db="UniProtKB">
        <authorList>
            <consortium name="Ensembl"/>
        </authorList>
    </citation>
    <scope>IDENTIFICATION</scope>
</reference>
<comment type="subcellular location">
    <subcellularLocation>
        <location evidence="3">Endoplasmic reticulum membrane</location>
        <topology evidence="3">Multi-pass membrane protein</topology>
    </subcellularLocation>
    <subcellularLocation>
        <location evidence="2">Mitochondrion outer membrane</location>
    </subcellularLocation>
</comment>
<evidence type="ECO:0000256" key="9">
    <source>
        <dbReference type="ARBA" id="ARBA00022824"/>
    </source>
</evidence>
<dbReference type="STRING" id="13616.ENSMODP00000022312"/>
<protein>
    <recommendedName>
        <fullName evidence="15">Microsomal glutathione S-transferase 1</fullName>
        <ecNumber evidence="5">2.5.1.18</ecNumber>
    </recommendedName>
</protein>
<keyword evidence="10 17" id="KW-1133">Transmembrane helix</keyword>
<evidence type="ECO:0000256" key="6">
    <source>
        <dbReference type="ARBA" id="ARBA00022679"/>
    </source>
</evidence>
<evidence type="ECO:0000256" key="4">
    <source>
        <dbReference type="ARBA" id="ARBA00010459"/>
    </source>
</evidence>
<dbReference type="AlphaFoldDB" id="F7FGG8"/>
<dbReference type="GO" id="GO:0005739">
    <property type="term" value="C:mitochondrion"/>
    <property type="evidence" value="ECO:0000318"/>
    <property type="project" value="GO_Central"/>
</dbReference>
<accession>F7FGG8</accession>
<comment type="similarity">
    <text evidence="4">Belongs to the MAPEG family.</text>
</comment>
<feature type="transmembrane region" description="Helical" evidence="17">
    <location>
        <begin position="131"/>
        <end position="149"/>
    </location>
</feature>
<evidence type="ECO:0000256" key="7">
    <source>
        <dbReference type="ARBA" id="ARBA00022692"/>
    </source>
</evidence>
<evidence type="ECO:0000256" key="12">
    <source>
        <dbReference type="ARBA" id="ARBA00023128"/>
    </source>
</evidence>
<comment type="subunit">
    <text evidence="14">Homotrimer; The trimer binds only one molecule of glutathione.</text>
</comment>
<proteinExistence type="inferred from homology"/>
<dbReference type="GO" id="GO:0004602">
    <property type="term" value="F:glutathione peroxidase activity"/>
    <property type="evidence" value="ECO:0007669"/>
    <property type="project" value="Ensembl"/>
</dbReference>
<dbReference type="GO" id="GO:0005741">
    <property type="term" value="C:mitochondrial outer membrane"/>
    <property type="evidence" value="ECO:0007669"/>
    <property type="project" value="UniProtKB-SubCell"/>
</dbReference>
<dbReference type="OrthoDB" id="193139at2759"/>
<dbReference type="eggNOG" id="ENOG502S0BD">
    <property type="taxonomic scope" value="Eukaryota"/>
</dbReference>
<dbReference type="PANTHER" id="PTHR10689">
    <property type="entry name" value="MICROSOMAL GLUTATHIONE S-TRANSFERASE 1"/>
    <property type="match status" value="1"/>
</dbReference>
<evidence type="ECO:0000256" key="5">
    <source>
        <dbReference type="ARBA" id="ARBA00012452"/>
    </source>
</evidence>
<dbReference type="Gene3D" id="1.20.120.550">
    <property type="entry name" value="Membrane associated eicosanoid/glutathione metabolism-like domain"/>
    <property type="match status" value="1"/>
</dbReference>
<dbReference type="OMA" id="RAQRCHH"/>
<dbReference type="GO" id="GO:0034635">
    <property type="term" value="P:glutathione transport"/>
    <property type="evidence" value="ECO:0007669"/>
    <property type="project" value="Ensembl"/>
</dbReference>
<dbReference type="SUPFAM" id="SSF161084">
    <property type="entry name" value="MAPEG domain-like"/>
    <property type="match status" value="1"/>
</dbReference>
<evidence type="ECO:0000256" key="17">
    <source>
        <dbReference type="SAM" id="Phobius"/>
    </source>
</evidence>
<dbReference type="FunCoup" id="F7FGG8">
    <property type="interactions" value="391"/>
</dbReference>
<comment type="catalytic activity">
    <reaction evidence="16">
        <text>RX + glutathione = an S-substituted glutathione + a halide anion + H(+)</text>
        <dbReference type="Rhea" id="RHEA:16437"/>
        <dbReference type="ChEBI" id="CHEBI:15378"/>
        <dbReference type="ChEBI" id="CHEBI:16042"/>
        <dbReference type="ChEBI" id="CHEBI:17792"/>
        <dbReference type="ChEBI" id="CHEBI:57925"/>
        <dbReference type="ChEBI" id="CHEBI:90779"/>
        <dbReference type="EC" id="2.5.1.18"/>
    </reaction>
    <physiologicalReaction direction="left-to-right" evidence="16">
        <dbReference type="Rhea" id="RHEA:16438"/>
    </physiologicalReaction>
</comment>
<dbReference type="KEGG" id="mdo:100011354"/>
<evidence type="ECO:0000256" key="8">
    <source>
        <dbReference type="ARBA" id="ARBA00022787"/>
    </source>
</evidence>
<dbReference type="Proteomes" id="UP000002280">
    <property type="component" value="Chromosome 8"/>
</dbReference>
<dbReference type="InParanoid" id="F7FGG8"/>
<dbReference type="Pfam" id="PF01124">
    <property type="entry name" value="MAPEG"/>
    <property type="match status" value="1"/>
</dbReference>
<dbReference type="GO" id="GO:0005789">
    <property type="term" value="C:endoplasmic reticulum membrane"/>
    <property type="evidence" value="ECO:0007669"/>
    <property type="project" value="UniProtKB-SubCell"/>
</dbReference>
<evidence type="ECO:0000256" key="3">
    <source>
        <dbReference type="ARBA" id="ARBA00004477"/>
    </source>
</evidence>
<evidence type="ECO:0000256" key="11">
    <source>
        <dbReference type="ARBA" id="ARBA00022990"/>
    </source>
</evidence>
<keyword evidence="19" id="KW-1185">Reference proteome</keyword>
<dbReference type="GeneID" id="100011354"/>
<dbReference type="CTD" id="4257"/>
<evidence type="ECO:0000256" key="16">
    <source>
        <dbReference type="ARBA" id="ARBA00049385"/>
    </source>
</evidence>
<dbReference type="InterPro" id="IPR023352">
    <property type="entry name" value="MAPEG-like_dom_sf"/>
</dbReference>
<dbReference type="GeneTree" id="ENSGT00390000011980"/>
<dbReference type="PANTHER" id="PTHR10689:SF6">
    <property type="entry name" value="MICROSOMAL GLUTATHIONE S-TRANSFERASE 1"/>
    <property type="match status" value="1"/>
</dbReference>
<dbReference type="InterPro" id="IPR001129">
    <property type="entry name" value="Membr-assoc_MAPEG"/>
</dbReference>
<keyword evidence="6" id="KW-0808">Transferase</keyword>
<reference evidence="18" key="2">
    <citation type="submission" date="2025-08" db="UniProtKB">
        <authorList>
            <consortium name="Ensembl"/>
        </authorList>
    </citation>
    <scope>IDENTIFICATION</scope>
</reference>
<dbReference type="GO" id="GO:0071449">
    <property type="term" value="P:cellular response to lipid hydroperoxide"/>
    <property type="evidence" value="ECO:0007669"/>
    <property type="project" value="Ensembl"/>
</dbReference>
<evidence type="ECO:0000256" key="14">
    <source>
        <dbReference type="ARBA" id="ARBA00038540"/>
    </source>
</evidence>
<evidence type="ECO:0000256" key="1">
    <source>
        <dbReference type="ARBA" id="ARBA00003701"/>
    </source>
</evidence>
<evidence type="ECO:0000313" key="18">
    <source>
        <dbReference type="Ensembl" id="ENSMODP00000022312.2"/>
    </source>
</evidence>
<reference evidence="18 19" key="1">
    <citation type="journal article" date="2007" name="Nature">
        <title>Genome of the marsupial Monodelphis domestica reveals innovation in non-coding sequences.</title>
        <authorList>
            <person name="Mikkelsen T.S."/>
            <person name="Wakefield M.J."/>
            <person name="Aken B."/>
            <person name="Amemiya C.T."/>
            <person name="Chang J.L."/>
            <person name="Duke S."/>
            <person name="Garber M."/>
            <person name="Gentles A.J."/>
            <person name="Goodstadt L."/>
            <person name="Heger A."/>
            <person name="Jurka J."/>
            <person name="Kamal M."/>
            <person name="Mauceli E."/>
            <person name="Searle S.M."/>
            <person name="Sharpe T."/>
            <person name="Baker M.L."/>
            <person name="Batzer M.A."/>
            <person name="Benos P.V."/>
            <person name="Belov K."/>
            <person name="Clamp M."/>
            <person name="Cook A."/>
            <person name="Cuff J."/>
            <person name="Das R."/>
            <person name="Davidow L."/>
            <person name="Deakin J.E."/>
            <person name="Fazzari M.J."/>
            <person name="Glass J.L."/>
            <person name="Grabherr M."/>
            <person name="Greally J.M."/>
            <person name="Gu W."/>
            <person name="Hore T.A."/>
            <person name="Huttley G.A."/>
            <person name="Kleber M."/>
            <person name="Jirtle R.L."/>
            <person name="Koina E."/>
            <person name="Lee J.T."/>
            <person name="Mahony S."/>
            <person name="Marra M.A."/>
            <person name="Miller R.D."/>
            <person name="Nicholls R.D."/>
            <person name="Oda M."/>
            <person name="Papenfuss A.T."/>
            <person name="Parra Z.E."/>
            <person name="Pollock D.D."/>
            <person name="Ray D.A."/>
            <person name="Schein J.E."/>
            <person name="Speed T.P."/>
            <person name="Thompson K."/>
            <person name="VandeBerg J.L."/>
            <person name="Wade C.M."/>
            <person name="Walker J.A."/>
            <person name="Waters P.D."/>
            <person name="Webber C."/>
            <person name="Weidman J.R."/>
            <person name="Xie X."/>
            <person name="Zody M.C."/>
            <person name="Baldwin J."/>
            <person name="Abdouelleil A."/>
            <person name="Abdulkadir J."/>
            <person name="Abebe A."/>
            <person name="Abera B."/>
            <person name="Abreu J."/>
            <person name="Acer S.C."/>
            <person name="Aftuck L."/>
            <person name="Alexander A."/>
            <person name="An P."/>
            <person name="Anderson E."/>
            <person name="Anderson S."/>
            <person name="Arachi H."/>
            <person name="Azer M."/>
            <person name="Bachantsang P."/>
            <person name="Barry A."/>
            <person name="Bayul T."/>
            <person name="Berlin A."/>
            <person name="Bessette D."/>
            <person name="Bloom T."/>
            <person name="Bloom T."/>
            <person name="Boguslavskiy L."/>
            <person name="Bonnet C."/>
            <person name="Boukhgalter B."/>
            <person name="Bourzgui I."/>
            <person name="Brown A."/>
            <person name="Cahill P."/>
            <person name="Channer S."/>
            <person name="Cheshatsang Y."/>
            <person name="Chuda L."/>
            <person name="Citroen M."/>
            <person name="Collymore A."/>
            <person name="Cooke P."/>
            <person name="Costello M."/>
            <person name="D'Aco K."/>
            <person name="Daza R."/>
            <person name="De Haan G."/>
            <person name="DeGray S."/>
            <person name="DeMaso C."/>
            <person name="Dhargay N."/>
            <person name="Dooley K."/>
            <person name="Dooley E."/>
            <person name="Doricent M."/>
            <person name="Dorje P."/>
            <person name="Dorjee K."/>
            <person name="Dupes A."/>
            <person name="Elong R."/>
            <person name="Falk J."/>
            <person name="Farina A."/>
            <person name="Faro S."/>
            <person name="Ferguson D."/>
            <person name="Fisher S."/>
            <person name="Foley C.D."/>
            <person name="Franke A."/>
            <person name="Friedrich D."/>
            <person name="Gadbois L."/>
            <person name="Gearin G."/>
            <person name="Gearin C.R."/>
            <person name="Giannoukos G."/>
            <person name="Goode T."/>
            <person name="Graham J."/>
            <person name="Grandbois E."/>
            <person name="Grewal S."/>
            <person name="Gyaltsen K."/>
            <person name="Hafez N."/>
            <person name="Hagos B."/>
            <person name="Hall J."/>
            <person name="Henson C."/>
            <person name="Hollinger A."/>
            <person name="Honan T."/>
            <person name="Huard M.D."/>
            <person name="Hughes L."/>
            <person name="Hurhula B."/>
            <person name="Husby M.E."/>
            <person name="Kamat A."/>
            <person name="Kanga B."/>
            <person name="Kashin S."/>
            <person name="Khazanovich D."/>
            <person name="Kisner P."/>
            <person name="Lance K."/>
            <person name="Lara M."/>
            <person name="Lee W."/>
            <person name="Lennon N."/>
            <person name="Letendre F."/>
            <person name="LeVine R."/>
            <person name="Lipovsky A."/>
            <person name="Liu X."/>
            <person name="Liu J."/>
            <person name="Liu S."/>
            <person name="Lokyitsang T."/>
            <person name="Lokyitsang Y."/>
            <person name="Lubonja R."/>
            <person name="Lui A."/>
            <person name="MacDonald P."/>
            <person name="Magnisalis V."/>
            <person name="Maru K."/>
            <person name="Matthews C."/>
            <person name="McCusker W."/>
            <person name="McDonough S."/>
            <person name="Mehta T."/>
            <person name="Meldrim J."/>
            <person name="Meneus L."/>
            <person name="Mihai O."/>
            <person name="Mihalev A."/>
            <person name="Mihova T."/>
            <person name="Mittelman R."/>
            <person name="Mlenga V."/>
            <person name="Montmayeur A."/>
            <person name="Mulrain L."/>
            <person name="Navidi A."/>
            <person name="Naylor J."/>
            <person name="Negash T."/>
            <person name="Nguyen T."/>
            <person name="Nguyen N."/>
            <person name="Nicol R."/>
            <person name="Norbu C."/>
            <person name="Norbu N."/>
            <person name="Novod N."/>
            <person name="O'Neill B."/>
            <person name="Osman S."/>
            <person name="Markiewicz E."/>
            <person name="Oyono O.L."/>
            <person name="Patti C."/>
            <person name="Phunkhang P."/>
            <person name="Pierre F."/>
            <person name="Priest M."/>
            <person name="Raghuraman S."/>
            <person name="Rege F."/>
            <person name="Reyes R."/>
            <person name="Rise C."/>
            <person name="Rogov P."/>
            <person name="Ross K."/>
            <person name="Ryan E."/>
            <person name="Settipalli S."/>
            <person name="Shea T."/>
            <person name="Sherpa N."/>
            <person name="Shi L."/>
            <person name="Shih D."/>
            <person name="Sparrow T."/>
            <person name="Spaulding J."/>
            <person name="Stalker J."/>
            <person name="Stange-Thomann N."/>
            <person name="Stavropoulos S."/>
            <person name="Stone C."/>
            <person name="Strader C."/>
            <person name="Tesfaye S."/>
            <person name="Thomson T."/>
            <person name="Thoulutsang Y."/>
            <person name="Thoulutsang D."/>
            <person name="Topham K."/>
            <person name="Topping I."/>
            <person name="Tsamla T."/>
            <person name="Vassiliev H."/>
            <person name="Vo A."/>
            <person name="Wangchuk T."/>
            <person name="Wangdi T."/>
            <person name="Weiand M."/>
            <person name="Wilkinson J."/>
            <person name="Wilson A."/>
            <person name="Yadav S."/>
            <person name="Young G."/>
            <person name="Yu Q."/>
            <person name="Zembek L."/>
            <person name="Zhong D."/>
            <person name="Zimmer A."/>
            <person name="Zwirko Z."/>
            <person name="Jaffe D.B."/>
            <person name="Alvarez P."/>
            <person name="Brockman W."/>
            <person name="Butler J."/>
            <person name="Chin C."/>
            <person name="Gnerre S."/>
            <person name="MacCallum I."/>
            <person name="Graves J.A."/>
            <person name="Ponting C.P."/>
            <person name="Breen M."/>
            <person name="Samollow P.B."/>
            <person name="Lander E.S."/>
            <person name="Lindblad-Toh K."/>
        </authorList>
    </citation>
    <scope>NUCLEOTIDE SEQUENCE [LARGE SCALE GENOMIC DNA]</scope>
</reference>
<feature type="transmembrane region" description="Helical" evidence="17">
    <location>
        <begin position="12"/>
        <end position="33"/>
    </location>
</feature>
<organism evidence="18 19">
    <name type="scientific">Monodelphis domestica</name>
    <name type="common">Gray short-tailed opossum</name>
    <dbReference type="NCBI Taxonomy" id="13616"/>
    <lineage>
        <taxon>Eukaryota</taxon>
        <taxon>Metazoa</taxon>
        <taxon>Chordata</taxon>
        <taxon>Craniata</taxon>
        <taxon>Vertebrata</taxon>
        <taxon>Euteleostomi</taxon>
        <taxon>Mammalia</taxon>
        <taxon>Metatheria</taxon>
        <taxon>Didelphimorphia</taxon>
        <taxon>Didelphidae</taxon>
        <taxon>Monodelphis</taxon>
    </lineage>
</organism>
<keyword evidence="9" id="KW-0256">Endoplasmic reticulum</keyword>
<sequence length="155" mass="17713">MAEIPQLSDNKVFMAFTSYATIILLKMMIMSILTGFMRVTKKVFVNPEDALSFGKGENAKKFLRTDDRVERVRRAHLNDIENIVPFFAIGLLYSLSDPDFSTALWHFRIFVASRIYHSIAYLTPLPQPNRGIGFFIGCGVTFSMAFRLLKSTLYL</sequence>
<dbReference type="GO" id="GO:0004364">
    <property type="term" value="F:glutathione transferase activity"/>
    <property type="evidence" value="ECO:0000318"/>
    <property type="project" value="GO_Central"/>
</dbReference>
<dbReference type="Ensembl" id="ENSMODT00000022702.4">
    <property type="protein sequence ID" value="ENSMODP00000022312.2"/>
    <property type="gene ID" value="ENSMODG00000017898.4"/>
</dbReference>
<keyword evidence="7 17" id="KW-0812">Transmembrane</keyword>
<evidence type="ECO:0000256" key="15">
    <source>
        <dbReference type="ARBA" id="ARBA00039397"/>
    </source>
</evidence>